<evidence type="ECO:0000259" key="9">
    <source>
        <dbReference type="PROSITE" id="PS51123"/>
    </source>
</evidence>
<comment type="similarity">
    <text evidence="2">Belongs to the MotB family.</text>
</comment>
<proteinExistence type="inferred from homology"/>
<feature type="region of interest" description="Disordered" evidence="8">
    <location>
        <begin position="11"/>
        <end position="41"/>
    </location>
</feature>
<organism evidence="10 11">
    <name type="scientific">Serpentinimonas raichei</name>
    <dbReference type="NCBI Taxonomy" id="1458425"/>
    <lineage>
        <taxon>Bacteria</taxon>
        <taxon>Pseudomonadati</taxon>
        <taxon>Pseudomonadota</taxon>
        <taxon>Betaproteobacteria</taxon>
        <taxon>Burkholderiales</taxon>
        <taxon>Comamonadaceae</taxon>
        <taxon>Serpentinimonas</taxon>
    </lineage>
</organism>
<dbReference type="RefSeq" id="WP_197538514.1">
    <property type="nucleotide sequence ID" value="NZ_AP014568.1"/>
</dbReference>
<dbReference type="EMBL" id="AP014568">
    <property type="protein sequence ID" value="BAO80221.1"/>
    <property type="molecule type" value="Genomic_DNA"/>
</dbReference>
<evidence type="ECO:0000256" key="2">
    <source>
        <dbReference type="ARBA" id="ARBA00008914"/>
    </source>
</evidence>
<name>A0A060NFJ3_9BURK</name>
<dbReference type="Proteomes" id="UP000067461">
    <property type="component" value="Chromosome"/>
</dbReference>
<dbReference type="InterPro" id="IPR006665">
    <property type="entry name" value="OmpA-like"/>
</dbReference>
<reference evidence="10 11" key="1">
    <citation type="journal article" date="2014" name="Nat. Commun.">
        <title>Physiological and genomic features of highly alkaliphilic hydrogen-utilizing Betaproteobacteria from a continental serpentinizing site.</title>
        <authorList>
            <person name="Suzuki S."/>
            <person name="Kuenen J.G."/>
            <person name="Schipper K."/>
            <person name="van der Velde S."/>
            <person name="Ishii S."/>
            <person name="Wu A."/>
            <person name="Sorokin D.Y."/>
            <person name="Tenney A."/>
            <person name="Meng X.Y."/>
            <person name="Morrill P.L."/>
            <person name="Kamagata Y."/>
            <person name="Muyzer G."/>
            <person name="Nealson K.H."/>
        </authorList>
    </citation>
    <scope>NUCLEOTIDE SEQUENCE [LARGE SCALE GENOMIC DNA]</scope>
    <source>
        <strain evidence="10 11">A1</strain>
    </source>
</reference>
<dbReference type="AlphaFoldDB" id="A0A060NFJ3"/>
<dbReference type="HOGENOM" id="CLU_016890_0_0_4"/>
<dbReference type="Gene3D" id="3.30.1330.60">
    <property type="entry name" value="OmpA-like domain"/>
    <property type="match status" value="1"/>
</dbReference>
<evidence type="ECO:0000256" key="7">
    <source>
        <dbReference type="PROSITE-ProRule" id="PRU00473"/>
    </source>
</evidence>
<dbReference type="CDD" id="cd07185">
    <property type="entry name" value="OmpA_C-like"/>
    <property type="match status" value="1"/>
</dbReference>
<feature type="compositionally biased region" description="Low complexity" evidence="8">
    <location>
        <begin position="19"/>
        <end position="30"/>
    </location>
</feature>
<evidence type="ECO:0000256" key="4">
    <source>
        <dbReference type="ARBA" id="ARBA00022692"/>
    </source>
</evidence>
<evidence type="ECO:0000256" key="8">
    <source>
        <dbReference type="SAM" id="MobiDB-lite"/>
    </source>
</evidence>
<dbReference type="Pfam" id="PF00691">
    <property type="entry name" value="OmpA"/>
    <property type="match status" value="1"/>
</dbReference>
<dbReference type="GO" id="GO:0005886">
    <property type="term" value="C:plasma membrane"/>
    <property type="evidence" value="ECO:0007669"/>
    <property type="project" value="UniProtKB-SubCell"/>
</dbReference>
<dbReference type="PANTHER" id="PTHR30329">
    <property type="entry name" value="STATOR ELEMENT OF FLAGELLAR MOTOR COMPLEX"/>
    <property type="match status" value="1"/>
</dbReference>
<sequence length="294" mass="31331">MSPTLLESMLARMPPGPGSAANASSHQAAATDDSMGPNRSISALHSGRFERWHVDPVPVQEEEAWLITYLDMMTLLLAMLVVMLAFSEPVSEAFRGERREIALDRLYPREQAAADAGTTILPPVPLPHPATAPARLEGDPVDIRAAPVPPAPPALNVGDLGQNVDVVTDAKGVTRFRISSELLFAPGQAALTPAGQRVMDELLPVLNQAIGHTIVVEGHTDNVPIATARFPSNWELAAGRAGAVVRHLETRGVNPMRLRATGVADTQPLADNATAPGRAQNRRVEIVLEAPPVQ</sequence>
<evidence type="ECO:0000256" key="5">
    <source>
        <dbReference type="ARBA" id="ARBA00022989"/>
    </source>
</evidence>
<dbReference type="InterPro" id="IPR036737">
    <property type="entry name" value="OmpA-like_sf"/>
</dbReference>
<keyword evidence="10" id="KW-0966">Cell projection</keyword>
<accession>A0A060NFJ3</accession>
<feature type="domain" description="OmpA-like" evidence="9">
    <location>
        <begin position="171"/>
        <end position="292"/>
    </location>
</feature>
<keyword evidence="3" id="KW-1003">Cell membrane</keyword>
<protein>
    <submittedName>
        <fullName evidence="10">Flagellar motor protein</fullName>
    </submittedName>
</protein>
<keyword evidence="4" id="KW-0812">Transmembrane</keyword>
<keyword evidence="11" id="KW-1185">Reference proteome</keyword>
<comment type="subcellular location">
    <subcellularLocation>
        <location evidence="1">Cell membrane</location>
        <topology evidence="1">Single-pass membrane protein</topology>
    </subcellularLocation>
</comment>
<dbReference type="Pfam" id="PF13677">
    <property type="entry name" value="MotB_plug"/>
    <property type="match status" value="1"/>
</dbReference>
<dbReference type="PANTHER" id="PTHR30329:SF20">
    <property type="entry name" value="EXPORTED PROTEIN"/>
    <property type="match status" value="1"/>
</dbReference>
<keyword evidence="5" id="KW-1133">Transmembrane helix</keyword>
<keyword evidence="10" id="KW-0282">Flagellum</keyword>
<keyword evidence="6 7" id="KW-0472">Membrane</keyword>
<dbReference type="InterPro" id="IPR025713">
    <property type="entry name" value="MotB-like_N_dom"/>
</dbReference>
<evidence type="ECO:0000256" key="6">
    <source>
        <dbReference type="ARBA" id="ARBA00023136"/>
    </source>
</evidence>
<keyword evidence="10" id="KW-0969">Cilium</keyword>
<dbReference type="STRING" id="1458425.SRAA_0367"/>
<dbReference type="KEGG" id="cbaa:SRAA_0367"/>
<gene>
    <name evidence="10" type="ORF">SRAA_0367</name>
</gene>
<dbReference type="InterPro" id="IPR050330">
    <property type="entry name" value="Bact_OuterMem_StrucFunc"/>
</dbReference>
<evidence type="ECO:0000256" key="1">
    <source>
        <dbReference type="ARBA" id="ARBA00004162"/>
    </source>
</evidence>
<dbReference type="SUPFAM" id="SSF103088">
    <property type="entry name" value="OmpA-like"/>
    <property type="match status" value="1"/>
</dbReference>
<evidence type="ECO:0000256" key="3">
    <source>
        <dbReference type="ARBA" id="ARBA00022475"/>
    </source>
</evidence>
<dbReference type="PROSITE" id="PS51123">
    <property type="entry name" value="OMPA_2"/>
    <property type="match status" value="1"/>
</dbReference>
<evidence type="ECO:0000313" key="10">
    <source>
        <dbReference type="EMBL" id="BAO80221.1"/>
    </source>
</evidence>
<evidence type="ECO:0000313" key="11">
    <source>
        <dbReference type="Proteomes" id="UP000067461"/>
    </source>
</evidence>